<keyword evidence="6 7" id="KW-0067">ATP-binding</keyword>
<feature type="compositionally biased region" description="Low complexity" evidence="8">
    <location>
        <begin position="451"/>
        <end position="478"/>
    </location>
</feature>
<keyword evidence="12" id="KW-1185">Reference proteome</keyword>
<evidence type="ECO:0000256" key="8">
    <source>
        <dbReference type="SAM" id="MobiDB-lite"/>
    </source>
</evidence>
<dbReference type="CDD" id="cd14014">
    <property type="entry name" value="STKc_PknB_like"/>
    <property type="match status" value="1"/>
</dbReference>
<reference evidence="11 12" key="1">
    <citation type="submission" date="2021-01" db="EMBL/GenBank/DDBJ databases">
        <title>WGS of actinomycetes isolated from Thailand.</title>
        <authorList>
            <person name="Thawai C."/>
        </authorList>
    </citation>
    <scope>NUCLEOTIDE SEQUENCE [LARGE SCALE GENOMIC DNA]</scope>
    <source>
        <strain evidence="11 12">LPG 2</strain>
    </source>
</reference>
<dbReference type="PANTHER" id="PTHR43289:SF6">
    <property type="entry name" value="SERINE_THREONINE-PROTEIN KINASE NEKL-3"/>
    <property type="match status" value="1"/>
</dbReference>
<feature type="domain" description="Protein kinase" evidence="10">
    <location>
        <begin position="9"/>
        <end position="269"/>
    </location>
</feature>
<protein>
    <recommendedName>
        <fullName evidence="1">non-specific serine/threonine protein kinase</fullName>
        <ecNumber evidence="1">2.7.11.1</ecNumber>
    </recommendedName>
</protein>
<keyword evidence="3" id="KW-0808">Transferase</keyword>
<keyword evidence="4 7" id="KW-0547">Nucleotide-binding</keyword>
<comment type="caution">
    <text evidence="11">The sequence shown here is derived from an EMBL/GenBank/DDBJ whole genome shotgun (WGS) entry which is preliminary data.</text>
</comment>
<proteinExistence type="predicted"/>
<dbReference type="EMBL" id="JAERRJ010000004">
    <property type="protein sequence ID" value="MBL1074962.1"/>
    <property type="molecule type" value="Genomic_DNA"/>
</dbReference>
<dbReference type="InterPro" id="IPR011009">
    <property type="entry name" value="Kinase-like_dom_sf"/>
</dbReference>
<evidence type="ECO:0000313" key="12">
    <source>
        <dbReference type="Proteomes" id="UP000602198"/>
    </source>
</evidence>
<feature type="region of interest" description="Disordered" evidence="8">
    <location>
        <begin position="313"/>
        <end position="332"/>
    </location>
</feature>
<keyword evidence="9" id="KW-0472">Membrane</keyword>
<feature type="transmembrane region" description="Helical" evidence="9">
    <location>
        <begin position="367"/>
        <end position="386"/>
    </location>
</feature>
<evidence type="ECO:0000256" key="9">
    <source>
        <dbReference type="SAM" id="Phobius"/>
    </source>
</evidence>
<accession>A0ABS1M2S8</accession>
<dbReference type="RefSeq" id="WP_201946500.1">
    <property type="nucleotide sequence ID" value="NZ_JAERRJ010000004.1"/>
</dbReference>
<dbReference type="Proteomes" id="UP000602198">
    <property type="component" value="Unassembled WGS sequence"/>
</dbReference>
<keyword evidence="9" id="KW-1133">Transmembrane helix</keyword>
<dbReference type="GO" id="GO:0016301">
    <property type="term" value="F:kinase activity"/>
    <property type="evidence" value="ECO:0007669"/>
    <property type="project" value="UniProtKB-KW"/>
</dbReference>
<keyword evidence="2" id="KW-0723">Serine/threonine-protein kinase</keyword>
<feature type="compositionally biased region" description="Gly residues" evidence="8">
    <location>
        <begin position="509"/>
        <end position="530"/>
    </location>
</feature>
<dbReference type="EC" id="2.7.11.1" evidence="1"/>
<evidence type="ECO:0000256" key="1">
    <source>
        <dbReference type="ARBA" id="ARBA00012513"/>
    </source>
</evidence>
<dbReference type="SUPFAM" id="SSF56112">
    <property type="entry name" value="Protein kinase-like (PK-like)"/>
    <property type="match status" value="1"/>
</dbReference>
<dbReference type="PROSITE" id="PS50011">
    <property type="entry name" value="PROTEIN_KINASE_DOM"/>
    <property type="match status" value="1"/>
</dbReference>
<dbReference type="Pfam" id="PF00069">
    <property type="entry name" value="Pkinase"/>
    <property type="match status" value="1"/>
</dbReference>
<dbReference type="InterPro" id="IPR017441">
    <property type="entry name" value="Protein_kinase_ATP_BS"/>
</dbReference>
<feature type="region of interest" description="Disordered" evidence="8">
    <location>
        <begin position="391"/>
        <end position="539"/>
    </location>
</feature>
<evidence type="ECO:0000256" key="7">
    <source>
        <dbReference type="PROSITE-ProRule" id="PRU10141"/>
    </source>
</evidence>
<evidence type="ECO:0000256" key="3">
    <source>
        <dbReference type="ARBA" id="ARBA00022679"/>
    </source>
</evidence>
<keyword evidence="5 11" id="KW-0418">Kinase</keyword>
<gene>
    <name evidence="11" type="ORF">JK358_11215</name>
</gene>
<evidence type="ECO:0000259" key="10">
    <source>
        <dbReference type="PROSITE" id="PS50011"/>
    </source>
</evidence>
<dbReference type="PANTHER" id="PTHR43289">
    <property type="entry name" value="MITOGEN-ACTIVATED PROTEIN KINASE KINASE KINASE 20-RELATED"/>
    <property type="match status" value="1"/>
</dbReference>
<dbReference type="PROSITE" id="PS00108">
    <property type="entry name" value="PROTEIN_KINASE_ST"/>
    <property type="match status" value="1"/>
</dbReference>
<name>A0ABS1M2S8_9NOCA</name>
<evidence type="ECO:0000313" key="11">
    <source>
        <dbReference type="EMBL" id="MBL1074962.1"/>
    </source>
</evidence>
<dbReference type="InterPro" id="IPR008271">
    <property type="entry name" value="Ser/Thr_kinase_AS"/>
</dbReference>
<keyword evidence="9" id="KW-0812">Transmembrane</keyword>
<sequence length="539" mass="56014">MGDRWFGRYRLESPIGSGGSGQVWRAHDSNTDRTVALKVLAPDLVADPAYRERFQREARAAARLRGRHILPIHNFGEQDGRLFIDMQFVDGTDLGLVLRRSGPMPPPLAVDIVAQAATALDEAHRAGLIHRDVKPSNILLTRNRFAYLIDFGTAHRSGQSAITLSGMVIGTPAYMAPERFTGSATARSDIYSLACVLYECLTGRRPFTALDPARQMHAHLTEDPPRASAAQSTVPQALDEVICRGMAKKPDQRYATAGEFSADARRALFSGTGAVGPAAAAAQGAATGEPTKPFTEVAATRLETRQTDAIPAVGSHTGHATKPAEGEAVPAARRRWKETRAPVIPVRDAVTRGPESRSAAPVVPRRVAIALVIIALLAAAGGTAWLTGLTGGDVPTHPQPSQQSPAGGPGSGESETTPPGTSSRAATSAEPNPQPAQPDSAQPEAPRNSGPTTTAGQETTAPPATTPPATTQPNATVPPTAPGQLTIPTFPGLQPGERPSGNDNSGPNGNSGHGNANDGGGNGGGQGDGNSGPPTWTPR</sequence>
<feature type="compositionally biased region" description="Low complexity" evidence="8">
    <location>
        <begin position="399"/>
        <end position="423"/>
    </location>
</feature>
<feature type="binding site" evidence="7">
    <location>
        <position position="38"/>
    </location>
    <ligand>
        <name>ATP</name>
        <dbReference type="ChEBI" id="CHEBI:30616"/>
    </ligand>
</feature>
<organism evidence="11 12">
    <name type="scientific">Nocardia acididurans</name>
    <dbReference type="NCBI Taxonomy" id="2802282"/>
    <lineage>
        <taxon>Bacteria</taxon>
        <taxon>Bacillati</taxon>
        <taxon>Actinomycetota</taxon>
        <taxon>Actinomycetes</taxon>
        <taxon>Mycobacteriales</taxon>
        <taxon>Nocardiaceae</taxon>
        <taxon>Nocardia</taxon>
    </lineage>
</organism>
<dbReference type="Gene3D" id="1.10.510.10">
    <property type="entry name" value="Transferase(Phosphotransferase) domain 1"/>
    <property type="match status" value="1"/>
</dbReference>
<evidence type="ECO:0000256" key="5">
    <source>
        <dbReference type="ARBA" id="ARBA00022777"/>
    </source>
</evidence>
<dbReference type="PROSITE" id="PS00107">
    <property type="entry name" value="PROTEIN_KINASE_ATP"/>
    <property type="match status" value="1"/>
</dbReference>
<evidence type="ECO:0000256" key="4">
    <source>
        <dbReference type="ARBA" id="ARBA00022741"/>
    </source>
</evidence>
<dbReference type="InterPro" id="IPR000719">
    <property type="entry name" value="Prot_kinase_dom"/>
</dbReference>
<evidence type="ECO:0000256" key="6">
    <source>
        <dbReference type="ARBA" id="ARBA00022840"/>
    </source>
</evidence>
<dbReference type="Gene3D" id="3.30.200.20">
    <property type="entry name" value="Phosphorylase Kinase, domain 1"/>
    <property type="match status" value="1"/>
</dbReference>
<dbReference type="SMART" id="SM00220">
    <property type="entry name" value="S_TKc"/>
    <property type="match status" value="1"/>
</dbReference>
<evidence type="ECO:0000256" key="2">
    <source>
        <dbReference type="ARBA" id="ARBA00022527"/>
    </source>
</evidence>